<proteinExistence type="inferred from homology"/>
<dbReference type="PANTHER" id="PTHR30118">
    <property type="entry name" value="HTH-TYPE TRANSCRIPTIONAL REGULATOR LEUO-RELATED"/>
    <property type="match status" value="1"/>
</dbReference>
<dbReference type="Gene3D" id="3.40.190.10">
    <property type="entry name" value="Periplasmic binding protein-like II"/>
    <property type="match status" value="2"/>
</dbReference>
<dbReference type="Gene3D" id="1.10.10.10">
    <property type="entry name" value="Winged helix-like DNA-binding domain superfamily/Winged helix DNA-binding domain"/>
    <property type="match status" value="1"/>
</dbReference>
<dbReference type="InterPro" id="IPR005119">
    <property type="entry name" value="LysR_subst-bd"/>
</dbReference>
<dbReference type="InterPro" id="IPR000847">
    <property type="entry name" value="LysR_HTH_N"/>
</dbReference>
<keyword evidence="4" id="KW-0804">Transcription</keyword>
<dbReference type="PRINTS" id="PR00039">
    <property type="entry name" value="HTHLYSR"/>
</dbReference>
<dbReference type="InterPro" id="IPR036390">
    <property type="entry name" value="WH_DNA-bd_sf"/>
</dbReference>
<dbReference type="EMBL" id="FNFV01000007">
    <property type="protein sequence ID" value="SDK98855.1"/>
    <property type="molecule type" value="Genomic_DNA"/>
</dbReference>
<dbReference type="SUPFAM" id="SSF46785">
    <property type="entry name" value="Winged helix' DNA-binding domain"/>
    <property type="match status" value="1"/>
</dbReference>
<feature type="domain" description="HTH lysR-type" evidence="5">
    <location>
        <begin position="6"/>
        <end position="63"/>
    </location>
</feature>
<dbReference type="InterPro" id="IPR050389">
    <property type="entry name" value="LysR-type_TF"/>
</dbReference>
<name>A0A1G9GE34_9RHOB</name>
<evidence type="ECO:0000313" key="6">
    <source>
        <dbReference type="EMBL" id="SDK98855.1"/>
    </source>
</evidence>
<accession>A0A1G9GE34</accession>
<reference evidence="7" key="1">
    <citation type="submission" date="2016-10" db="EMBL/GenBank/DDBJ databases">
        <authorList>
            <person name="Varghese N."/>
            <person name="Submissions S."/>
        </authorList>
    </citation>
    <scope>NUCLEOTIDE SEQUENCE [LARGE SCALE GENOMIC DNA]</scope>
    <source>
        <strain evidence="7">CGMCC 1.10789</strain>
    </source>
</reference>
<evidence type="ECO:0000256" key="1">
    <source>
        <dbReference type="ARBA" id="ARBA00009437"/>
    </source>
</evidence>
<dbReference type="GO" id="GO:0003700">
    <property type="term" value="F:DNA-binding transcription factor activity"/>
    <property type="evidence" value="ECO:0007669"/>
    <property type="project" value="InterPro"/>
</dbReference>
<dbReference type="InterPro" id="IPR036388">
    <property type="entry name" value="WH-like_DNA-bd_sf"/>
</dbReference>
<comment type="similarity">
    <text evidence="1">Belongs to the LysR transcriptional regulatory family.</text>
</comment>
<dbReference type="GO" id="GO:0003677">
    <property type="term" value="F:DNA binding"/>
    <property type="evidence" value="ECO:0007669"/>
    <property type="project" value="UniProtKB-KW"/>
</dbReference>
<dbReference type="Pfam" id="PF03466">
    <property type="entry name" value="LysR_substrate"/>
    <property type="match status" value="1"/>
</dbReference>
<keyword evidence="2" id="KW-0805">Transcription regulation</keyword>
<gene>
    <name evidence="6" type="ORF">SAMN05216257_10746</name>
</gene>
<evidence type="ECO:0000256" key="3">
    <source>
        <dbReference type="ARBA" id="ARBA00023125"/>
    </source>
</evidence>
<dbReference type="PANTHER" id="PTHR30118:SF15">
    <property type="entry name" value="TRANSCRIPTIONAL REGULATORY PROTEIN"/>
    <property type="match status" value="1"/>
</dbReference>
<dbReference type="SUPFAM" id="SSF53850">
    <property type="entry name" value="Periplasmic binding protein-like II"/>
    <property type="match status" value="1"/>
</dbReference>
<dbReference type="Proteomes" id="UP000199328">
    <property type="component" value="Unassembled WGS sequence"/>
</dbReference>
<dbReference type="PROSITE" id="PS50931">
    <property type="entry name" value="HTH_LYSR"/>
    <property type="match status" value="1"/>
</dbReference>
<keyword evidence="7" id="KW-1185">Reference proteome</keyword>
<dbReference type="RefSeq" id="WP_092501059.1">
    <property type="nucleotide sequence ID" value="NZ_FNFV01000007.1"/>
</dbReference>
<evidence type="ECO:0000313" key="7">
    <source>
        <dbReference type="Proteomes" id="UP000199328"/>
    </source>
</evidence>
<dbReference type="STRING" id="990712.SAMN05216257_10746"/>
<sequence length="310" mass="33655">MSLWSLDLKLLELLVRIHETGSVSLAGEQLGLSQPAASNALRRLREALGDPLFIRGREGMVATAYTERVVPAVRAHLAGLAAALATSSEFRPETARRNFRLSLSGLGEQSFLPPLARRIFAEAPHVRIENVALPMEALAGALARGEADAAIGILEAREPGLRRLHLFDEVFRVVGCPRLSAEEAARVRLEEIRLILVAPSATYAEDVESSLARRGLAGNVAIRLRHFGALPELLASVDAFAVVPGQFAARLEAAGQARMLPVELPLRQSGVGLIWHRRTDHDPACIWLRARITELFEGSPHPLPESEAGQ</sequence>
<organism evidence="6 7">
    <name type="scientific">Meinhardsimonia xiamenensis</name>
    <dbReference type="NCBI Taxonomy" id="990712"/>
    <lineage>
        <taxon>Bacteria</taxon>
        <taxon>Pseudomonadati</taxon>
        <taxon>Pseudomonadota</taxon>
        <taxon>Alphaproteobacteria</taxon>
        <taxon>Rhodobacterales</taxon>
        <taxon>Paracoccaceae</taxon>
        <taxon>Meinhardsimonia</taxon>
    </lineage>
</organism>
<dbReference type="AlphaFoldDB" id="A0A1G9GE34"/>
<dbReference type="OrthoDB" id="528082at2"/>
<evidence type="ECO:0000256" key="4">
    <source>
        <dbReference type="ARBA" id="ARBA00023163"/>
    </source>
</evidence>
<evidence type="ECO:0000259" key="5">
    <source>
        <dbReference type="PROSITE" id="PS50931"/>
    </source>
</evidence>
<protein>
    <submittedName>
        <fullName evidence="6">DNA-binding transcriptional regulator, LysR family</fullName>
    </submittedName>
</protein>
<keyword evidence="3 6" id="KW-0238">DNA-binding</keyword>
<evidence type="ECO:0000256" key="2">
    <source>
        <dbReference type="ARBA" id="ARBA00023015"/>
    </source>
</evidence>
<dbReference type="Pfam" id="PF00126">
    <property type="entry name" value="HTH_1"/>
    <property type="match status" value="1"/>
</dbReference>